<dbReference type="SUPFAM" id="SSF53474">
    <property type="entry name" value="alpha/beta-Hydrolases"/>
    <property type="match status" value="1"/>
</dbReference>
<feature type="domain" description="Fungal lipase-type" evidence="2">
    <location>
        <begin position="375"/>
        <end position="511"/>
    </location>
</feature>
<dbReference type="OrthoDB" id="438440at2759"/>
<dbReference type="GO" id="GO:0006629">
    <property type="term" value="P:lipid metabolic process"/>
    <property type="evidence" value="ECO:0007669"/>
    <property type="project" value="InterPro"/>
</dbReference>
<feature type="compositionally biased region" description="Low complexity" evidence="1">
    <location>
        <begin position="111"/>
        <end position="122"/>
    </location>
</feature>
<dbReference type="Gene3D" id="3.40.50.1820">
    <property type="entry name" value="alpha/beta hydrolase"/>
    <property type="match status" value="1"/>
</dbReference>
<sequence>MDVLRFVPGGVRPPPLPTFAAPVSATPAPSPHAAAAAASPAPGFHSPLLGLWPRRRGGGAENALGAAAAAEAAAGVEEARDHRRRRRAVDAEDGRGGGGNWVLQILRVQSSSSSSSSSAPSPSRDEGPDGSSSQRCVGRCGAGPDTDSEEGCSVADAEEELDRAAFSRLLRKVSLAEAKLYSRMSGLCNFAYMVPRIKPRYLQKYNMTFVTSSVEERAKLPNPCNQEDQNPSDRKNANIGTPSRHSDEQESTYGATSEHERMQEHQSGQGINPLAAYRIAASAASYMQSRAMEVLPFGSQNEGRRDRTIQAIVNAQTEGLTMDEASFVATTNSMTSMVAAKEETKQAVADDLNSSRSCPCEWFICDENQNNTRYFVIQGSETIASWQANLLFEPIKFEGLDVLVHRGIYEAAKGIYRQMLPYVKSHLKSHGESARLRFTGHSLGGSLALLVNLMFLIRGVAPAASLLPVITFGSPSVMCGGDYLLQKLGLPKSHVQSITLHRDIVPRAFSCHYPDHIASILKLVNGNFRSHPCLTNQKLLYAPMGEVFILQPDEKLSPHHHLLPAGSGLYLIGGQAVDSDTSPTVLRSALSAFFNSPHPLEILRDAGAYGPKGTVYRDHDVHSYLRSIRAVLRKEMRAEKERRRRLLRWPIEGSFGVAPTPASPRVQAPEPAEPRQTQHLVINSFKKKRYTVACEEQQQCGWRVCARKTKGIKWKITSVKQPHVCAITLAMDRFPLLDPRFDEHHRARRIENGEVLNVLRPMTHEASTTMVYDERFGCGRGFQLGDRISLIPHNLGFLKETQLSPLPWHTSTSEPTEHTTLQLRPAWTEQDIADIASEDEGNNPYDQATREGRKVEIAPALARASTEIMRTVAEQGRALMIPVGDPDEASMLRQHIQRAMHRLRKVAARLGCRRSSDVAVPQQLGAGPSIAHVGGTSSSHGAHGGRTSSHGAATSAEGGQGHGHYDDEDDEGQGEYYDHEYDEIGMSQLGDAPQGTQGPSGSGRPQRTLRPVDRYTPGTYPFGRGKRYARHPR</sequence>
<feature type="region of interest" description="Disordered" evidence="1">
    <location>
        <begin position="218"/>
        <end position="269"/>
    </location>
</feature>
<dbReference type="CDD" id="cd00519">
    <property type="entry name" value="Lipase_3"/>
    <property type="match status" value="1"/>
</dbReference>
<feature type="region of interest" description="Disordered" evidence="1">
    <location>
        <begin position="22"/>
        <end position="41"/>
    </location>
</feature>
<dbReference type="PANTHER" id="PTHR46483:SF3">
    <property type="entry name" value="TRIACYLGLYCEROL LIPASE"/>
    <property type="match status" value="1"/>
</dbReference>
<evidence type="ECO:0000313" key="3">
    <source>
        <dbReference type="EMBL" id="CAD6272759.1"/>
    </source>
</evidence>
<dbReference type="EMBL" id="CAJGYO010000016">
    <property type="protein sequence ID" value="CAD6272759.1"/>
    <property type="molecule type" value="Genomic_DNA"/>
</dbReference>
<feature type="compositionally biased region" description="Low complexity" evidence="1">
    <location>
        <begin position="931"/>
        <end position="953"/>
    </location>
</feature>
<gene>
    <name evidence="3" type="ORF">NCGR_LOCUS56032</name>
</gene>
<dbReference type="InterPro" id="IPR043367">
    <property type="entry name" value="PLIP1/2/3"/>
</dbReference>
<protein>
    <recommendedName>
        <fullName evidence="2">Fungal lipase-type domain-containing protein</fullName>
    </recommendedName>
</protein>
<dbReference type="AlphaFoldDB" id="A0A811RQ90"/>
<feature type="region of interest" description="Disordered" evidence="1">
    <location>
        <begin position="111"/>
        <end position="151"/>
    </location>
</feature>
<dbReference type="GO" id="GO:0008970">
    <property type="term" value="F:phospholipase A1 activity"/>
    <property type="evidence" value="ECO:0007669"/>
    <property type="project" value="InterPro"/>
</dbReference>
<dbReference type="InterPro" id="IPR029058">
    <property type="entry name" value="AB_hydrolase_fold"/>
</dbReference>
<evidence type="ECO:0000259" key="2">
    <source>
        <dbReference type="Pfam" id="PF01764"/>
    </source>
</evidence>
<keyword evidence="4" id="KW-1185">Reference proteome</keyword>
<evidence type="ECO:0000256" key="1">
    <source>
        <dbReference type="SAM" id="MobiDB-lite"/>
    </source>
</evidence>
<feature type="compositionally biased region" description="Polar residues" evidence="1">
    <location>
        <begin position="994"/>
        <end position="1005"/>
    </location>
</feature>
<dbReference type="Pfam" id="PF01764">
    <property type="entry name" value="Lipase_3"/>
    <property type="match status" value="1"/>
</dbReference>
<organism evidence="3 4">
    <name type="scientific">Miscanthus lutarioriparius</name>
    <dbReference type="NCBI Taxonomy" id="422564"/>
    <lineage>
        <taxon>Eukaryota</taxon>
        <taxon>Viridiplantae</taxon>
        <taxon>Streptophyta</taxon>
        <taxon>Embryophyta</taxon>
        <taxon>Tracheophyta</taxon>
        <taxon>Spermatophyta</taxon>
        <taxon>Magnoliopsida</taxon>
        <taxon>Liliopsida</taxon>
        <taxon>Poales</taxon>
        <taxon>Poaceae</taxon>
        <taxon>PACMAD clade</taxon>
        <taxon>Panicoideae</taxon>
        <taxon>Andropogonodae</taxon>
        <taxon>Andropogoneae</taxon>
        <taxon>Saccharinae</taxon>
        <taxon>Miscanthus</taxon>
    </lineage>
</organism>
<feature type="compositionally biased region" description="Basic residues" evidence="1">
    <location>
        <begin position="1024"/>
        <end position="1033"/>
    </location>
</feature>
<dbReference type="PANTHER" id="PTHR46483">
    <property type="entry name" value="PHOSPHOLIPASE A1 PLIP2, CHLOROPLASTIC"/>
    <property type="match status" value="1"/>
</dbReference>
<name>A0A811RQ90_9POAL</name>
<proteinExistence type="predicted"/>
<accession>A0A811RQ90</accession>
<evidence type="ECO:0000313" key="4">
    <source>
        <dbReference type="Proteomes" id="UP000604825"/>
    </source>
</evidence>
<dbReference type="Proteomes" id="UP000604825">
    <property type="component" value="Unassembled WGS sequence"/>
</dbReference>
<feature type="region of interest" description="Disordered" evidence="1">
    <location>
        <begin position="75"/>
        <end position="96"/>
    </location>
</feature>
<reference evidence="3" key="1">
    <citation type="submission" date="2020-10" db="EMBL/GenBank/DDBJ databases">
        <authorList>
            <person name="Han B."/>
            <person name="Lu T."/>
            <person name="Zhao Q."/>
            <person name="Huang X."/>
            <person name="Zhao Y."/>
        </authorList>
    </citation>
    <scope>NUCLEOTIDE SEQUENCE</scope>
</reference>
<feature type="region of interest" description="Disordered" evidence="1">
    <location>
        <begin position="921"/>
        <end position="1033"/>
    </location>
</feature>
<dbReference type="InterPro" id="IPR002921">
    <property type="entry name" value="Fungal_lipase-type"/>
</dbReference>
<comment type="caution">
    <text evidence="3">The sequence shown here is derived from an EMBL/GenBank/DDBJ whole genome shotgun (WGS) entry which is preliminary data.</text>
</comment>